<sequence>MDYLVDRMDQQSEIKTISILGCGWYGLPMAKSLIKQGYNLKGSTTTEAKLNILVDANVKPYLVDTEKENFNEEFFACDLLIISIPPKVNSGQLPYPDKIKNIAAVAEKAGVKQIILISSTGIYEDGNFIVDEMVEPQPNTPSGIALKQAEAILLSNNAFTTTIIRFAGLIGPNRNLAKHFAGKADIANGNAPINLIHLDDCLGLTQSIINQKAFGKIYHGVTPDHPTRKAFYSQACISSGFEPAIFNDELLSWKQVESKNVPEILAYKFKVKNWLDYLNS</sequence>
<protein>
    <submittedName>
        <fullName evidence="2">SDR family NAD(P)-dependent oxidoreductase</fullName>
    </submittedName>
</protein>
<comment type="caution">
    <text evidence="2">The sequence shown here is derived from an EMBL/GenBank/DDBJ whole genome shotgun (WGS) entry which is preliminary data.</text>
</comment>
<dbReference type="Proteomes" id="UP000310477">
    <property type="component" value="Unassembled WGS sequence"/>
</dbReference>
<reference evidence="2 3" key="1">
    <citation type="submission" date="2019-04" db="EMBL/GenBank/DDBJ databases">
        <title>Pedobacter sp. AR-2-6 sp. nov., isolated from Arctic soil.</title>
        <authorList>
            <person name="Dahal R.H."/>
            <person name="Kim D.-U."/>
        </authorList>
    </citation>
    <scope>NUCLEOTIDE SEQUENCE [LARGE SCALE GENOMIC DNA]</scope>
    <source>
        <strain evidence="2 3">AR-2-6</strain>
    </source>
</reference>
<proteinExistence type="predicted"/>
<dbReference type="AlphaFoldDB" id="A0A4U1CDE7"/>
<dbReference type="GO" id="GO:0004029">
    <property type="term" value="F:aldehyde dehydrogenase (NAD+) activity"/>
    <property type="evidence" value="ECO:0007669"/>
    <property type="project" value="TreeGrafter"/>
</dbReference>
<dbReference type="PANTHER" id="PTHR48079">
    <property type="entry name" value="PROTEIN YEEZ"/>
    <property type="match status" value="1"/>
</dbReference>
<gene>
    <name evidence="2" type="ORF">FA045_01625</name>
</gene>
<keyword evidence="3" id="KW-1185">Reference proteome</keyword>
<name>A0A4U1CDE7_9SPHI</name>
<evidence type="ECO:0000313" key="2">
    <source>
        <dbReference type="EMBL" id="TKC03297.1"/>
    </source>
</evidence>
<dbReference type="GO" id="GO:0005737">
    <property type="term" value="C:cytoplasm"/>
    <property type="evidence" value="ECO:0007669"/>
    <property type="project" value="TreeGrafter"/>
</dbReference>
<organism evidence="2 3">
    <name type="scientific">Pedobacter cryotolerans</name>
    <dbReference type="NCBI Taxonomy" id="2571270"/>
    <lineage>
        <taxon>Bacteria</taxon>
        <taxon>Pseudomonadati</taxon>
        <taxon>Bacteroidota</taxon>
        <taxon>Sphingobacteriia</taxon>
        <taxon>Sphingobacteriales</taxon>
        <taxon>Sphingobacteriaceae</taxon>
        <taxon>Pedobacter</taxon>
    </lineage>
</organism>
<dbReference type="InterPro" id="IPR051783">
    <property type="entry name" value="NAD(P)-dependent_oxidoreduct"/>
</dbReference>
<evidence type="ECO:0000259" key="1">
    <source>
        <dbReference type="Pfam" id="PF13460"/>
    </source>
</evidence>
<dbReference type="Gene3D" id="3.40.50.720">
    <property type="entry name" value="NAD(P)-binding Rossmann-like Domain"/>
    <property type="match status" value="1"/>
</dbReference>
<dbReference type="SUPFAM" id="SSF51735">
    <property type="entry name" value="NAD(P)-binding Rossmann-fold domains"/>
    <property type="match status" value="1"/>
</dbReference>
<dbReference type="EMBL" id="SWBO01000001">
    <property type="protein sequence ID" value="TKC03297.1"/>
    <property type="molecule type" value="Genomic_DNA"/>
</dbReference>
<feature type="domain" description="NAD(P)-binding" evidence="1">
    <location>
        <begin position="23"/>
        <end position="171"/>
    </location>
</feature>
<dbReference type="InterPro" id="IPR016040">
    <property type="entry name" value="NAD(P)-bd_dom"/>
</dbReference>
<dbReference type="PANTHER" id="PTHR48079:SF6">
    <property type="entry name" value="NAD(P)-BINDING DOMAIN-CONTAINING PROTEIN-RELATED"/>
    <property type="match status" value="1"/>
</dbReference>
<dbReference type="InterPro" id="IPR036291">
    <property type="entry name" value="NAD(P)-bd_dom_sf"/>
</dbReference>
<accession>A0A4U1CDE7</accession>
<dbReference type="OrthoDB" id="751203at2"/>
<dbReference type="Pfam" id="PF13460">
    <property type="entry name" value="NAD_binding_10"/>
    <property type="match status" value="1"/>
</dbReference>
<evidence type="ECO:0000313" key="3">
    <source>
        <dbReference type="Proteomes" id="UP000310477"/>
    </source>
</evidence>